<feature type="domain" description="MobA/MobL protein" evidence="4">
    <location>
        <begin position="18"/>
        <end position="243"/>
    </location>
</feature>
<dbReference type="EMBL" id="JZRB01000003">
    <property type="protein sequence ID" value="KJV36970.1"/>
    <property type="molecule type" value="Genomic_DNA"/>
</dbReference>
<organism evidence="5 6">
    <name type="scientific">Luteibacter yeojuensis</name>
    <dbReference type="NCBI Taxonomy" id="345309"/>
    <lineage>
        <taxon>Bacteria</taxon>
        <taxon>Pseudomonadati</taxon>
        <taxon>Pseudomonadota</taxon>
        <taxon>Gammaproteobacteria</taxon>
        <taxon>Lysobacterales</taxon>
        <taxon>Rhodanobacteraceae</taxon>
        <taxon>Luteibacter</taxon>
    </lineage>
</organism>
<proteinExistence type="inferred from homology"/>
<dbReference type="Gene3D" id="3.30.930.30">
    <property type="match status" value="1"/>
</dbReference>
<feature type="region of interest" description="Disordered" evidence="3">
    <location>
        <begin position="488"/>
        <end position="531"/>
    </location>
</feature>
<sequence>MPLHARPHLSTHTRGHGQSSVAGAAYRLGIRLVDRRTGLIHDYSRRERGDEIVRTLTVAPPGAPGWATDPDVLWNAVESNEKRKDSQLARDFRIPIPIGLSDQQAGDLAEDMARYISTVLQTPVSMGLHRDNDRDVVGELKRDGAVGFHAHLYFPTRKIQCWTGEGDPPTALGLGEKFTELAYKKTSGPVVEMLNARWAEIANSHLAEAGLTPDRDHRSYVRLGIDKKREPKVSQAAAAKERRGLFTDEGDLIRQIRMPAPLAELTDGELASIQHRQAQADRMREVMKAYADAPDEIRDAQARGTDQGAHAALVDRFAAALPAPTVTTRASFVKLLAVMRRIQRVLAILVGVVPRLETMRDSRRRTSLAHWQAQRDMDDLGLRHAAAVAALEGWLRDHRWRLRFRGLMGAARPPRLDELERRETQERSWLKEAQLQLRRTAAQDEASLRRLQHFERLQAKAQVRLEQGLVHLSALDPGAASVLLTTASTDQRPWVEQAMPPAPDDEQPAPPEPAVAYHQEGRPRLRPRPGG</sequence>
<evidence type="ECO:0000313" key="5">
    <source>
        <dbReference type="EMBL" id="KJV36970.1"/>
    </source>
</evidence>
<feature type="region of interest" description="Disordered" evidence="3">
    <location>
        <begin position="1"/>
        <end position="20"/>
    </location>
</feature>
<dbReference type="InterPro" id="IPR005053">
    <property type="entry name" value="MobA_MobL"/>
</dbReference>
<name>A0A0F3L0A4_9GAMM</name>
<evidence type="ECO:0000313" key="6">
    <source>
        <dbReference type="Proteomes" id="UP000033651"/>
    </source>
</evidence>
<dbReference type="AlphaFoldDB" id="A0A0F3L0A4"/>
<comment type="similarity">
    <text evidence="1">Belongs to the MobA/MobL family.</text>
</comment>
<keyword evidence="6" id="KW-1185">Reference proteome</keyword>
<dbReference type="Pfam" id="PF03389">
    <property type="entry name" value="MobA_MobL"/>
    <property type="match status" value="1"/>
</dbReference>
<keyword evidence="2" id="KW-0184">Conjugation</keyword>
<evidence type="ECO:0000256" key="2">
    <source>
        <dbReference type="ARBA" id="ARBA00022971"/>
    </source>
</evidence>
<accession>A0A0F3L0A4</accession>
<dbReference type="RefSeq" id="WP_045827843.1">
    <property type="nucleotide sequence ID" value="NZ_JZRB01000003.1"/>
</dbReference>
<gene>
    <name evidence="5" type="ORF">VI08_01895</name>
</gene>
<reference evidence="5 6" key="1">
    <citation type="submission" date="2015-03" db="EMBL/GenBank/DDBJ databases">
        <title>Draft genome sequence of Luteibacter yeojuensis strain SU11.</title>
        <authorList>
            <person name="Sulaiman J."/>
            <person name="Priya K."/>
            <person name="Chan K.-G."/>
        </authorList>
    </citation>
    <scope>NUCLEOTIDE SEQUENCE [LARGE SCALE GENOMIC DNA]</scope>
    <source>
        <strain evidence="5 6">SU11</strain>
    </source>
</reference>
<dbReference type="OrthoDB" id="1826980at2"/>
<evidence type="ECO:0000259" key="4">
    <source>
        <dbReference type="Pfam" id="PF03389"/>
    </source>
</evidence>
<comment type="caution">
    <text evidence="5">The sequence shown here is derived from an EMBL/GenBank/DDBJ whole genome shotgun (WGS) entry which is preliminary data.</text>
</comment>
<protein>
    <recommendedName>
        <fullName evidence="4">MobA/MobL protein domain-containing protein</fullName>
    </recommendedName>
</protein>
<dbReference type="PATRIC" id="fig|345309.4.peg.2247"/>
<evidence type="ECO:0000256" key="3">
    <source>
        <dbReference type="SAM" id="MobiDB-lite"/>
    </source>
</evidence>
<dbReference type="Proteomes" id="UP000033651">
    <property type="component" value="Unassembled WGS sequence"/>
</dbReference>
<evidence type="ECO:0000256" key="1">
    <source>
        <dbReference type="ARBA" id="ARBA00010873"/>
    </source>
</evidence>
<feature type="compositionally biased region" description="Basic residues" evidence="3">
    <location>
        <begin position="1"/>
        <end position="15"/>
    </location>
</feature>